<dbReference type="NCBIfam" id="TIGR02937">
    <property type="entry name" value="sigma70-ECF"/>
    <property type="match status" value="1"/>
</dbReference>
<evidence type="ECO:0000313" key="7">
    <source>
        <dbReference type="EMBL" id="GGH63542.1"/>
    </source>
</evidence>
<keyword evidence="3" id="KW-0731">Sigma factor</keyword>
<evidence type="ECO:0000256" key="4">
    <source>
        <dbReference type="ARBA" id="ARBA00023163"/>
    </source>
</evidence>
<keyword evidence="2" id="KW-0805">Transcription regulation</keyword>
<keyword evidence="4" id="KW-0804">Transcription</keyword>
<dbReference type="SUPFAM" id="SSF88946">
    <property type="entry name" value="Sigma2 domain of RNA polymerase sigma factors"/>
    <property type="match status" value="1"/>
</dbReference>
<name>A0A917MTW4_9BACT</name>
<comment type="similarity">
    <text evidence="1">Belongs to the sigma-70 factor family. ECF subfamily.</text>
</comment>
<dbReference type="GO" id="GO:0000428">
    <property type="term" value="C:DNA-directed RNA polymerase complex"/>
    <property type="evidence" value="ECO:0007669"/>
    <property type="project" value="UniProtKB-KW"/>
</dbReference>
<proteinExistence type="inferred from homology"/>
<comment type="caution">
    <text evidence="7">The sequence shown here is derived from an EMBL/GenBank/DDBJ whole genome shotgun (WGS) entry which is preliminary data.</text>
</comment>
<dbReference type="Gene3D" id="1.10.1740.10">
    <property type="match status" value="1"/>
</dbReference>
<dbReference type="InterPro" id="IPR013324">
    <property type="entry name" value="RNA_pol_sigma_r3/r4-like"/>
</dbReference>
<dbReference type="GO" id="GO:0016987">
    <property type="term" value="F:sigma factor activity"/>
    <property type="evidence" value="ECO:0007669"/>
    <property type="project" value="UniProtKB-KW"/>
</dbReference>
<dbReference type="PANTHER" id="PTHR43133">
    <property type="entry name" value="RNA POLYMERASE ECF-TYPE SIGMA FACTO"/>
    <property type="match status" value="1"/>
</dbReference>
<dbReference type="RefSeq" id="WP_188951368.1">
    <property type="nucleotide sequence ID" value="NZ_BMIB01000002.1"/>
</dbReference>
<evidence type="ECO:0000256" key="2">
    <source>
        <dbReference type="ARBA" id="ARBA00023015"/>
    </source>
</evidence>
<dbReference type="InterPro" id="IPR014327">
    <property type="entry name" value="RNA_pol_sigma70_bacteroid"/>
</dbReference>
<dbReference type="CDD" id="cd06171">
    <property type="entry name" value="Sigma70_r4"/>
    <property type="match status" value="1"/>
</dbReference>
<dbReference type="GO" id="GO:0003677">
    <property type="term" value="F:DNA binding"/>
    <property type="evidence" value="ECO:0007669"/>
    <property type="project" value="InterPro"/>
</dbReference>
<dbReference type="AlphaFoldDB" id="A0A917MTW4"/>
<dbReference type="Pfam" id="PF04542">
    <property type="entry name" value="Sigma70_r2"/>
    <property type="match status" value="1"/>
</dbReference>
<evidence type="ECO:0000313" key="8">
    <source>
        <dbReference type="Proteomes" id="UP000627292"/>
    </source>
</evidence>
<dbReference type="EMBL" id="BMIB01000002">
    <property type="protein sequence ID" value="GGH63542.1"/>
    <property type="molecule type" value="Genomic_DNA"/>
</dbReference>
<dbReference type="InterPro" id="IPR036388">
    <property type="entry name" value="WH-like_DNA-bd_sf"/>
</dbReference>
<dbReference type="InterPro" id="IPR013325">
    <property type="entry name" value="RNA_pol_sigma_r2"/>
</dbReference>
<dbReference type="InterPro" id="IPR014284">
    <property type="entry name" value="RNA_pol_sigma-70_dom"/>
</dbReference>
<keyword evidence="8" id="KW-1185">Reference proteome</keyword>
<dbReference type="InterPro" id="IPR007627">
    <property type="entry name" value="RNA_pol_sigma70_r2"/>
</dbReference>
<evidence type="ECO:0000259" key="6">
    <source>
        <dbReference type="Pfam" id="PF08281"/>
    </source>
</evidence>
<evidence type="ECO:0000256" key="3">
    <source>
        <dbReference type="ARBA" id="ARBA00023082"/>
    </source>
</evidence>
<dbReference type="NCBIfam" id="TIGR02985">
    <property type="entry name" value="Sig70_bacteroi1"/>
    <property type="match status" value="1"/>
</dbReference>
<protein>
    <submittedName>
        <fullName evidence="7">DNA-directed RNA polymerase sigma-70 factor</fullName>
    </submittedName>
</protein>
<keyword evidence="7" id="KW-0240">DNA-directed RNA polymerase</keyword>
<dbReference type="InterPro" id="IPR039425">
    <property type="entry name" value="RNA_pol_sigma-70-like"/>
</dbReference>
<feature type="domain" description="RNA polymerase sigma-70 region 2" evidence="5">
    <location>
        <begin position="27"/>
        <end position="94"/>
    </location>
</feature>
<reference evidence="7" key="1">
    <citation type="journal article" date="2014" name="Int. J. Syst. Evol. Microbiol.">
        <title>Complete genome sequence of Corynebacterium casei LMG S-19264T (=DSM 44701T), isolated from a smear-ripened cheese.</title>
        <authorList>
            <consortium name="US DOE Joint Genome Institute (JGI-PGF)"/>
            <person name="Walter F."/>
            <person name="Albersmeier A."/>
            <person name="Kalinowski J."/>
            <person name="Ruckert C."/>
        </authorList>
    </citation>
    <scope>NUCLEOTIDE SEQUENCE</scope>
    <source>
        <strain evidence="7">CGMCC 1.15290</strain>
    </source>
</reference>
<dbReference type="Gene3D" id="1.10.10.10">
    <property type="entry name" value="Winged helix-like DNA-binding domain superfamily/Winged helix DNA-binding domain"/>
    <property type="match status" value="1"/>
</dbReference>
<gene>
    <name evidence="7" type="ORF">GCM10011379_14560</name>
</gene>
<accession>A0A917MTW4</accession>
<dbReference type="PANTHER" id="PTHR43133:SF46">
    <property type="entry name" value="RNA POLYMERASE SIGMA-70 FACTOR ECF SUBFAMILY"/>
    <property type="match status" value="1"/>
</dbReference>
<evidence type="ECO:0000259" key="5">
    <source>
        <dbReference type="Pfam" id="PF04542"/>
    </source>
</evidence>
<evidence type="ECO:0000256" key="1">
    <source>
        <dbReference type="ARBA" id="ARBA00010641"/>
    </source>
</evidence>
<dbReference type="Proteomes" id="UP000627292">
    <property type="component" value="Unassembled WGS sequence"/>
</dbReference>
<dbReference type="Pfam" id="PF08281">
    <property type="entry name" value="Sigma70_r4_2"/>
    <property type="match status" value="1"/>
</dbReference>
<organism evidence="7 8">
    <name type="scientific">Filimonas zeae</name>
    <dbReference type="NCBI Taxonomy" id="1737353"/>
    <lineage>
        <taxon>Bacteria</taxon>
        <taxon>Pseudomonadati</taxon>
        <taxon>Bacteroidota</taxon>
        <taxon>Chitinophagia</taxon>
        <taxon>Chitinophagales</taxon>
        <taxon>Chitinophagaceae</taxon>
        <taxon>Filimonas</taxon>
    </lineage>
</organism>
<dbReference type="GO" id="GO:0006352">
    <property type="term" value="P:DNA-templated transcription initiation"/>
    <property type="evidence" value="ECO:0007669"/>
    <property type="project" value="InterPro"/>
</dbReference>
<dbReference type="SUPFAM" id="SSF88659">
    <property type="entry name" value="Sigma3 and sigma4 domains of RNA polymerase sigma factors"/>
    <property type="match status" value="1"/>
</dbReference>
<dbReference type="InterPro" id="IPR013249">
    <property type="entry name" value="RNA_pol_sigma70_r4_t2"/>
</dbReference>
<reference evidence="7" key="2">
    <citation type="submission" date="2020-09" db="EMBL/GenBank/DDBJ databases">
        <authorList>
            <person name="Sun Q."/>
            <person name="Zhou Y."/>
        </authorList>
    </citation>
    <scope>NUCLEOTIDE SEQUENCE</scope>
    <source>
        <strain evidence="7">CGMCC 1.15290</strain>
    </source>
</reference>
<feature type="domain" description="RNA polymerase sigma factor 70 region 4 type 2" evidence="6">
    <location>
        <begin position="123"/>
        <end position="171"/>
    </location>
</feature>
<sequence length="199" mass="22878">MSNHVSYEEKLLLAQLAADSHEAFDTFYNRYFEAVYRNVVKITGDAAVAEDLVQEVFFAFWKKRKDFEDAGHAANWLFLTSYHKSLNQLRQHARERLMKQTVATLQHNDPDDIAYLIKENQLNLLEKAVAQLPEKRKKVFELCRLQGKTYAEAAAELGISVNTVKNHLSEAGETIRAWLLQHREELPATTLLLLMATCL</sequence>